<name>A0A183THF2_SCHSO</name>
<dbReference type="WBParaSite" id="SSLN_0001650301-mRNA-1">
    <property type="protein sequence ID" value="SSLN_0001650301-mRNA-1"/>
    <property type="gene ID" value="SSLN_0001650301"/>
</dbReference>
<protein>
    <submittedName>
        <fullName evidence="3">LRAT domain-containing protein</fullName>
    </submittedName>
</protein>
<accession>A0A183THF2</accession>
<evidence type="ECO:0000313" key="3">
    <source>
        <dbReference type="WBParaSite" id="SSLN_0001650301-mRNA-1"/>
    </source>
</evidence>
<dbReference type="EMBL" id="UYSU01040426">
    <property type="protein sequence ID" value="VDM02286.1"/>
    <property type="molecule type" value="Genomic_DNA"/>
</dbReference>
<dbReference type="AlphaFoldDB" id="A0A183THF2"/>
<gene>
    <name evidence="1" type="ORF">SSLN_LOCUS15900</name>
</gene>
<evidence type="ECO:0000313" key="2">
    <source>
        <dbReference type="Proteomes" id="UP000275846"/>
    </source>
</evidence>
<dbReference type="OrthoDB" id="420076at2759"/>
<dbReference type="Proteomes" id="UP000275846">
    <property type="component" value="Unassembled WGS sequence"/>
</dbReference>
<keyword evidence="2" id="KW-1185">Reference proteome</keyword>
<sequence length="199" mass="22425">MCIQIDMAIDAVCVGVPSFEEFSCLLGVSHGDHFGCVPIEAVVTVHGVRIHEGQGIASADGQFMFVMRVQSFRPVWPTAYVGHTGRKLWTRINEHKLAIRRRDPLSLVFAHAVDCDHHFNWDATEVFAMANTKQAREFLEAWHSNTNSINRHVDLDAHYEGLRARLTDSRRPYTNNSLSMFDQVEFHGCGILPPPTPEA</sequence>
<organism evidence="3">
    <name type="scientific">Schistocephalus solidus</name>
    <name type="common">Tapeworm</name>
    <dbReference type="NCBI Taxonomy" id="70667"/>
    <lineage>
        <taxon>Eukaryota</taxon>
        <taxon>Metazoa</taxon>
        <taxon>Spiralia</taxon>
        <taxon>Lophotrochozoa</taxon>
        <taxon>Platyhelminthes</taxon>
        <taxon>Cestoda</taxon>
        <taxon>Eucestoda</taxon>
        <taxon>Diphyllobothriidea</taxon>
        <taxon>Diphyllobothriidae</taxon>
        <taxon>Schistocephalus</taxon>
    </lineage>
</organism>
<reference evidence="3" key="1">
    <citation type="submission" date="2016-06" db="UniProtKB">
        <authorList>
            <consortium name="WormBaseParasite"/>
        </authorList>
    </citation>
    <scope>IDENTIFICATION</scope>
</reference>
<proteinExistence type="predicted"/>
<reference evidence="1 2" key="2">
    <citation type="submission" date="2018-11" db="EMBL/GenBank/DDBJ databases">
        <authorList>
            <consortium name="Pathogen Informatics"/>
        </authorList>
    </citation>
    <scope>NUCLEOTIDE SEQUENCE [LARGE SCALE GENOMIC DNA]</scope>
    <source>
        <strain evidence="1 2">NST_G2</strain>
    </source>
</reference>
<evidence type="ECO:0000313" key="1">
    <source>
        <dbReference type="EMBL" id="VDM02286.1"/>
    </source>
</evidence>